<dbReference type="Proteomes" id="UP000663881">
    <property type="component" value="Unassembled WGS sequence"/>
</dbReference>
<evidence type="ECO:0000313" key="5">
    <source>
        <dbReference type="EMBL" id="CAF4051562.1"/>
    </source>
</evidence>
<name>A0A818ZCG1_9BILA</name>
<evidence type="ECO:0000256" key="2">
    <source>
        <dbReference type="SAM" id="MobiDB-lite"/>
    </source>
</evidence>
<organism evidence="4 6">
    <name type="scientific">Adineta steineri</name>
    <dbReference type="NCBI Taxonomy" id="433720"/>
    <lineage>
        <taxon>Eukaryota</taxon>
        <taxon>Metazoa</taxon>
        <taxon>Spiralia</taxon>
        <taxon>Gnathifera</taxon>
        <taxon>Rotifera</taxon>
        <taxon>Eurotatoria</taxon>
        <taxon>Bdelloidea</taxon>
        <taxon>Adinetida</taxon>
        <taxon>Adinetidae</taxon>
        <taxon>Adineta</taxon>
    </lineage>
</organism>
<dbReference type="Proteomes" id="UP000663868">
    <property type="component" value="Unassembled WGS sequence"/>
</dbReference>
<reference evidence="4" key="1">
    <citation type="submission" date="2021-02" db="EMBL/GenBank/DDBJ databases">
        <authorList>
            <person name="Nowell W R."/>
        </authorList>
    </citation>
    <scope>NUCLEOTIDE SEQUENCE</scope>
</reference>
<evidence type="ECO:0000256" key="1">
    <source>
        <dbReference type="SAM" id="Coils"/>
    </source>
</evidence>
<feature type="coiled-coil region" evidence="1">
    <location>
        <begin position="104"/>
        <end position="131"/>
    </location>
</feature>
<sequence>MANVSDRCQHELCCSKQSNSASIRLYLCSHHCGKMLCRKHLVEHDEYTEKQKQYQNELEVLRNSYIEIFNEDQIRTELKVLNKKLEYYLKLNEHIGDLLSTDYLDESINKNEKLQAAIKVVQKAIAQENRTRSIAYATSDGGQNNNANVSTTDNGVGSEVANNNETGARPFEMKNQMRKMTTTDLMTSEILVFSSDSLNGKDPTISSESSWNSDYDAGAVGDNKHGETILSSSSKNLCTGSQCDQTKSVCKQPSEMKATASPSAELPIAQNMSPLNQEAFQEPESLRYHSSLTNQEYLFKDFPTIRHCLCSVDVIDEIPILNVEYLLVNDIQYLTTELRLDYLSSIEFEINDIQNDEDCLSYVICLKSMESSLITIELNTFTPDLNQLITDIRTQLPTHIHYKTTTLISILSTLFTVVRP</sequence>
<feature type="compositionally biased region" description="Polar residues" evidence="2">
    <location>
        <begin position="140"/>
        <end position="166"/>
    </location>
</feature>
<dbReference type="EMBL" id="CAJOBB010000716">
    <property type="protein sequence ID" value="CAF3737048.1"/>
    <property type="molecule type" value="Genomic_DNA"/>
</dbReference>
<evidence type="ECO:0000313" key="3">
    <source>
        <dbReference type="EMBL" id="CAF3737048.1"/>
    </source>
</evidence>
<dbReference type="EMBL" id="CAJOAZ010001132">
    <property type="protein sequence ID" value="CAF3769493.1"/>
    <property type="molecule type" value="Genomic_DNA"/>
</dbReference>
<feature type="region of interest" description="Disordered" evidence="2">
    <location>
        <begin position="137"/>
        <end position="166"/>
    </location>
</feature>
<keyword evidence="1" id="KW-0175">Coiled coil</keyword>
<dbReference type="Proteomes" id="UP000663844">
    <property type="component" value="Unassembled WGS sequence"/>
</dbReference>
<dbReference type="AlphaFoldDB" id="A0A818ZCG1"/>
<protein>
    <submittedName>
        <fullName evidence="4">Uncharacterized protein</fullName>
    </submittedName>
</protein>
<evidence type="ECO:0000313" key="4">
    <source>
        <dbReference type="EMBL" id="CAF3769493.1"/>
    </source>
</evidence>
<accession>A0A818ZCG1</accession>
<comment type="caution">
    <text evidence="4">The sequence shown here is derived from an EMBL/GenBank/DDBJ whole genome shotgun (WGS) entry which is preliminary data.</text>
</comment>
<dbReference type="EMBL" id="CAJOAY010004029">
    <property type="protein sequence ID" value="CAF4051562.1"/>
    <property type="molecule type" value="Genomic_DNA"/>
</dbReference>
<proteinExistence type="predicted"/>
<evidence type="ECO:0000313" key="6">
    <source>
        <dbReference type="Proteomes" id="UP000663844"/>
    </source>
</evidence>
<gene>
    <name evidence="3" type="ORF">KXQ929_LOCUS13422</name>
    <name evidence="5" type="ORF">OKA104_LOCUS32816</name>
    <name evidence="4" type="ORF">OXD698_LOCUS16504</name>
</gene>